<dbReference type="SMART" id="SM00696">
    <property type="entry name" value="DM9"/>
    <property type="match status" value="1"/>
</dbReference>
<dbReference type="AlphaFoldDB" id="A0A165QHT1"/>
<dbReference type="Proteomes" id="UP000077266">
    <property type="component" value="Unassembled WGS sequence"/>
</dbReference>
<dbReference type="InterPro" id="IPR006616">
    <property type="entry name" value="DM9_repeat"/>
</dbReference>
<proteinExistence type="predicted"/>
<accession>A0A165QHT1</accession>
<dbReference type="STRING" id="1314781.A0A165QHT1"/>
<evidence type="ECO:0000313" key="2">
    <source>
        <dbReference type="EMBL" id="KZW03639.1"/>
    </source>
</evidence>
<dbReference type="EMBL" id="KV425883">
    <property type="protein sequence ID" value="KZW03639.1"/>
    <property type="molecule type" value="Genomic_DNA"/>
</dbReference>
<organism evidence="2 3">
    <name type="scientific">Exidia glandulosa HHB12029</name>
    <dbReference type="NCBI Taxonomy" id="1314781"/>
    <lineage>
        <taxon>Eukaryota</taxon>
        <taxon>Fungi</taxon>
        <taxon>Dikarya</taxon>
        <taxon>Basidiomycota</taxon>
        <taxon>Agaricomycotina</taxon>
        <taxon>Agaricomycetes</taxon>
        <taxon>Auriculariales</taxon>
        <taxon>Exidiaceae</taxon>
        <taxon>Exidia</taxon>
    </lineage>
</organism>
<dbReference type="InParanoid" id="A0A165QHT1"/>
<name>A0A165QHT1_EXIGL</name>
<dbReference type="Pfam" id="PF11901">
    <property type="entry name" value="DM9"/>
    <property type="match status" value="1"/>
</dbReference>
<dbReference type="OrthoDB" id="2142040at2759"/>
<gene>
    <name evidence="2" type="ORF">EXIGLDRAFT_828485</name>
</gene>
<dbReference type="PANTHER" id="PTHR31649:SF1">
    <property type="entry name" value="FARNESOIC ACID O-METHYL TRANSFERASE DOMAIN-CONTAINING PROTEIN"/>
    <property type="match status" value="1"/>
</dbReference>
<keyword evidence="3" id="KW-1185">Reference proteome</keyword>
<evidence type="ECO:0000313" key="3">
    <source>
        <dbReference type="Proteomes" id="UP000077266"/>
    </source>
</evidence>
<sequence>MRAATPAPIPPTGRRIPMSAATPFPGEQHALRAPCVDVNGAASYIGTAIIGHGAYPCKIIPSLNPACRLSSNGQEVGHVGRYDLLPFDPSRMEFVRAAHGALPRGRRPVHGGHEEDGRLLYHAVATFGNVRVPGRTAEHLGGAYVPFNGREYFVQDYEILCWRF</sequence>
<feature type="region of interest" description="Disordered" evidence="1">
    <location>
        <begin position="1"/>
        <end position="20"/>
    </location>
</feature>
<dbReference type="PANTHER" id="PTHR31649">
    <property type="entry name" value="AGAP009604-PA"/>
    <property type="match status" value="1"/>
</dbReference>
<evidence type="ECO:0000256" key="1">
    <source>
        <dbReference type="SAM" id="MobiDB-lite"/>
    </source>
</evidence>
<reference evidence="2 3" key="1">
    <citation type="journal article" date="2016" name="Mol. Biol. Evol.">
        <title>Comparative Genomics of Early-Diverging Mushroom-Forming Fungi Provides Insights into the Origins of Lignocellulose Decay Capabilities.</title>
        <authorList>
            <person name="Nagy L.G."/>
            <person name="Riley R."/>
            <person name="Tritt A."/>
            <person name="Adam C."/>
            <person name="Daum C."/>
            <person name="Floudas D."/>
            <person name="Sun H."/>
            <person name="Yadav J.S."/>
            <person name="Pangilinan J."/>
            <person name="Larsson K.H."/>
            <person name="Matsuura K."/>
            <person name="Barry K."/>
            <person name="Labutti K."/>
            <person name="Kuo R."/>
            <person name="Ohm R.A."/>
            <person name="Bhattacharya S.S."/>
            <person name="Shirouzu T."/>
            <person name="Yoshinaga Y."/>
            <person name="Martin F.M."/>
            <person name="Grigoriev I.V."/>
            <person name="Hibbett D.S."/>
        </authorList>
    </citation>
    <scope>NUCLEOTIDE SEQUENCE [LARGE SCALE GENOMIC DNA]</scope>
    <source>
        <strain evidence="2 3">HHB12029</strain>
    </source>
</reference>
<protein>
    <submittedName>
        <fullName evidence="2">Uncharacterized protein</fullName>
    </submittedName>
</protein>